<keyword evidence="2" id="KW-1133">Transmembrane helix</keyword>
<name>A0A9P5XPN3_9AGAR</name>
<feature type="transmembrane region" description="Helical" evidence="2">
    <location>
        <begin position="131"/>
        <end position="157"/>
    </location>
</feature>
<reference evidence="3" key="1">
    <citation type="submission" date="2020-11" db="EMBL/GenBank/DDBJ databases">
        <authorList>
            <consortium name="DOE Joint Genome Institute"/>
            <person name="Ahrendt S."/>
            <person name="Riley R."/>
            <person name="Andreopoulos W."/>
            <person name="Labutti K."/>
            <person name="Pangilinan J."/>
            <person name="Ruiz-Duenas F.J."/>
            <person name="Barrasa J.M."/>
            <person name="Sanchez-Garcia M."/>
            <person name="Camarero S."/>
            <person name="Miyauchi S."/>
            <person name="Serrano A."/>
            <person name="Linde D."/>
            <person name="Babiker R."/>
            <person name="Drula E."/>
            <person name="Ayuso-Fernandez I."/>
            <person name="Pacheco R."/>
            <person name="Padilla G."/>
            <person name="Ferreira P."/>
            <person name="Barriuso J."/>
            <person name="Kellner H."/>
            <person name="Castanera R."/>
            <person name="Alfaro M."/>
            <person name="Ramirez L."/>
            <person name="Pisabarro A.G."/>
            <person name="Kuo A."/>
            <person name="Tritt A."/>
            <person name="Lipzen A."/>
            <person name="He G."/>
            <person name="Yan M."/>
            <person name="Ng V."/>
            <person name="Cullen D."/>
            <person name="Martin F."/>
            <person name="Rosso M.-N."/>
            <person name="Henrissat B."/>
            <person name="Hibbett D."/>
            <person name="Martinez A.T."/>
            <person name="Grigoriev I.V."/>
        </authorList>
    </citation>
    <scope>NUCLEOTIDE SEQUENCE</scope>
    <source>
        <strain evidence="3">MF-IS2</strain>
    </source>
</reference>
<feature type="compositionally biased region" description="Polar residues" evidence="1">
    <location>
        <begin position="1"/>
        <end position="11"/>
    </location>
</feature>
<keyword evidence="4" id="KW-1185">Reference proteome</keyword>
<feature type="compositionally biased region" description="Low complexity" evidence="1">
    <location>
        <begin position="59"/>
        <end position="91"/>
    </location>
</feature>
<proteinExistence type="predicted"/>
<protein>
    <submittedName>
        <fullName evidence="3">Uncharacterized protein</fullName>
    </submittedName>
</protein>
<evidence type="ECO:0000313" key="3">
    <source>
        <dbReference type="EMBL" id="KAF9454633.1"/>
    </source>
</evidence>
<organism evidence="3 4">
    <name type="scientific">Macrolepiota fuliginosa MF-IS2</name>
    <dbReference type="NCBI Taxonomy" id="1400762"/>
    <lineage>
        <taxon>Eukaryota</taxon>
        <taxon>Fungi</taxon>
        <taxon>Dikarya</taxon>
        <taxon>Basidiomycota</taxon>
        <taxon>Agaricomycotina</taxon>
        <taxon>Agaricomycetes</taxon>
        <taxon>Agaricomycetidae</taxon>
        <taxon>Agaricales</taxon>
        <taxon>Agaricineae</taxon>
        <taxon>Agaricaceae</taxon>
        <taxon>Macrolepiota</taxon>
    </lineage>
</organism>
<gene>
    <name evidence="3" type="ORF">P691DRAFT_806800</name>
</gene>
<accession>A0A9P5XPN3</accession>
<sequence length="211" mass="21719">MDTTPTSSALPTDSTSESSAGSSSTLIPPASPASSTSSTPETGSPSPSPPSATQENRTTAKTSPPASPSSTLTDPDPTSWPPSSSTTGSVPALVPTSMVYVSPSLSTLDPAPEVSSSSLVIPTPTTRNLNVGAIAGGTVGGFVVLVLIGSLVFCWFVRRRRQRVAPSAAYKAVYGTDPPPMFQRSETSQSHHFLQLSQGNGLFELVDPKSR</sequence>
<feature type="region of interest" description="Disordered" evidence="1">
    <location>
        <begin position="1"/>
        <end position="91"/>
    </location>
</feature>
<keyword evidence="2" id="KW-0812">Transmembrane</keyword>
<evidence type="ECO:0000256" key="1">
    <source>
        <dbReference type="SAM" id="MobiDB-lite"/>
    </source>
</evidence>
<evidence type="ECO:0000313" key="4">
    <source>
        <dbReference type="Proteomes" id="UP000807342"/>
    </source>
</evidence>
<dbReference type="Proteomes" id="UP000807342">
    <property type="component" value="Unassembled WGS sequence"/>
</dbReference>
<dbReference type="EMBL" id="MU151053">
    <property type="protein sequence ID" value="KAF9454633.1"/>
    <property type="molecule type" value="Genomic_DNA"/>
</dbReference>
<dbReference type="AlphaFoldDB" id="A0A9P5XPN3"/>
<comment type="caution">
    <text evidence="3">The sequence shown here is derived from an EMBL/GenBank/DDBJ whole genome shotgun (WGS) entry which is preliminary data.</text>
</comment>
<feature type="compositionally biased region" description="Low complexity" evidence="1">
    <location>
        <begin position="12"/>
        <end position="45"/>
    </location>
</feature>
<dbReference type="OrthoDB" id="2576311at2759"/>
<evidence type="ECO:0000256" key="2">
    <source>
        <dbReference type="SAM" id="Phobius"/>
    </source>
</evidence>
<dbReference type="CDD" id="cd12087">
    <property type="entry name" value="TM_EGFR-like"/>
    <property type="match status" value="1"/>
</dbReference>
<keyword evidence="2" id="KW-0472">Membrane</keyword>